<dbReference type="InterPro" id="IPR050532">
    <property type="entry name" value="Globin-like_OT"/>
</dbReference>
<accession>S9TQJ9</accession>
<dbReference type="InterPro" id="IPR009050">
    <property type="entry name" value="Globin-like_sf"/>
</dbReference>
<dbReference type="Proteomes" id="UP000015354">
    <property type="component" value="Unassembled WGS sequence"/>
</dbReference>
<keyword evidence="2" id="KW-0349">Heme</keyword>
<evidence type="ECO:0000313" key="10">
    <source>
        <dbReference type="Proteomes" id="UP000015354"/>
    </source>
</evidence>
<dbReference type="InterPro" id="IPR044399">
    <property type="entry name" value="Mb-like_M"/>
</dbReference>
<organism evidence="9 10">
    <name type="scientific">Strigomonas culicis</name>
    <dbReference type="NCBI Taxonomy" id="28005"/>
    <lineage>
        <taxon>Eukaryota</taxon>
        <taxon>Discoba</taxon>
        <taxon>Euglenozoa</taxon>
        <taxon>Kinetoplastea</taxon>
        <taxon>Metakinetoplastina</taxon>
        <taxon>Trypanosomatida</taxon>
        <taxon>Trypanosomatidae</taxon>
        <taxon>Strigomonadinae</taxon>
        <taxon>Strigomonas</taxon>
    </lineage>
</organism>
<dbReference type="GO" id="GO:0019825">
    <property type="term" value="F:oxygen binding"/>
    <property type="evidence" value="ECO:0007669"/>
    <property type="project" value="InterPro"/>
</dbReference>
<dbReference type="CDD" id="cd07302">
    <property type="entry name" value="CHD"/>
    <property type="match status" value="1"/>
</dbReference>
<dbReference type="GO" id="GO:0009190">
    <property type="term" value="P:cyclic nucleotide biosynthetic process"/>
    <property type="evidence" value="ECO:0007669"/>
    <property type="project" value="InterPro"/>
</dbReference>
<keyword evidence="10" id="KW-1185">Reference proteome</keyword>
<dbReference type="PROSITE" id="PS50125">
    <property type="entry name" value="GUANYLATE_CYCLASE_2"/>
    <property type="match status" value="1"/>
</dbReference>
<evidence type="ECO:0000256" key="6">
    <source>
        <dbReference type="SAM" id="MobiDB-lite"/>
    </source>
</evidence>
<dbReference type="PROSITE" id="PS01033">
    <property type="entry name" value="GLOBIN"/>
    <property type="match status" value="1"/>
</dbReference>
<feature type="domain" description="Guanylate cyclase" evidence="8">
    <location>
        <begin position="425"/>
        <end position="563"/>
    </location>
</feature>
<dbReference type="OrthoDB" id="2021138at2759"/>
<dbReference type="InterPro" id="IPR000971">
    <property type="entry name" value="Globin"/>
</dbReference>
<feature type="compositionally biased region" description="Basic and acidic residues" evidence="6">
    <location>
        <begin position="1"/>
        <end position="15"/>
    </location>
</feature>
<protein>
    <submittedName>
        <fullName evidence="9">Adenylate cyclase</fullName>
    </submittedName>
</protein>
<dbReference type="SUPFAM" id="SSF46458">
    <property type="entry name" value="Globin-like"/>
    <property type="match status" value="2"/>
</dbReference>
<keyword evidence="4" id="KW-0479">Metal-binding</keyword>
<reference evidence="9 10" key="1">
    <citation type="journal article" date="2013" name="PLoS ONE">
        <title>Predicting the Proteins of Angomonas deanei, Strigomonas culicis and Their Respective Endosymbionts Reveals New Aspects of the Trypanosomatidae Family.</title>
        <authorList>
            <person name="Motta M.C."/>
            <person name="Martins A.C."/>
            <person name="de Souza S.S."/>
            <person name="Catta-Preta C.M."/>
            <person name="Silva R."/>
            <person name="Klein C.C."/>
            <person name="de Almeida L.G."/>
            <person name="de Lima Cunha O."/>
            <person name="Ciapina L.P."/>
            <person name="Brocchi M."/>
            <person name="Colabardini A.C."/>
            <person name="de Araujo Lima B."/>
            <person name="Machado C.R."/>
            <person name="de Almeida Soares C.M."/>
            <person name="Probst C.M."/>
            <person name="de Menezes C.B."/>
            <person name="Thompson C.E."/>
            <person name="Bartholomeu D.C."/>
            <person name="Gradia D.F."/>
            <person name="Pavoni D.P."/>
            <person name="Grisard E.C."/>
            <person name="Fantinatti-Garboggini F."/>
            <person name="Marchini F.K."/>
            <person name="Rodrigues-Luiz G.F."/>
            <person name="Wagner G."/>
            <person name="Goldman G.H."/>
            <person name="Fietto J.L."/>
            <person name="Elias M.C."/>
            <person name="Goldman M.H."/>
            <person name="Sagot M.F."/>
            <person name="Pereira M."/>
            <person name="Stoco P.H."/>
            <person name="de Mendonca-Neto R.P."/>
            <person name="Teixeira S.M."/>
            <person name="Maciel T.E."/>
            <person name="de Oliveira Mendes T.A."/>
            <person name="Urmenyi T.P."/>
            <person name="de Souza W."/>
            <person name="Schenkman S."/>
            <person name="de Vasconcelos A.T."/>
        </authorList>
    </citation>
    <scope>NUCLEOTIDE SEQUENCE [LARGE SCALE GENOMIC DNA]</scope>
</reference>
<dbReference type="CDD" id="cd01040">
    <property type="entry name" value="Mb-like"/>
    <property type="match status" value="2"/>
</dbReference>
<sequence length="659" mass="75175">MGTGASREKRTRTNEKPVSGNPYVCETPDATTVEESYVRDNQSHETEKQGSIAPAEESQLPLERVKSETGQIEFGDTINYVAEQLRLRQKNRKELTKEELENLMQLTREMENFKSVMKHSQYTVEATWNILEKEGMVDRFGQQLYDQLLTKNPRLRVYFYGVDLDEQSKTIVRMLGTAVHSYNNPVRTVEFITRAGARHRGYGVTPSVFREMEVAFFKVFPKFVGLDVFEASEEYWKDFWAVVLDLLSRGCESKEGDSYGQMYEIRNAEQIQSDFRIIMDRQSKCDTRHQFVGIMYAKAIEMFGDFSKFDALKDLRAANSVFGSFCQIFMNMLDKEKVAEYMCDLGARHLLYNVSYDNFVSFTEPFLFACRHFMEDEWNVAMESRFLWAFRFIVDGVGPGMQNIYHNNDAISTESTEQSGNSTFCLIFTDIEGSSKLWQKNPQAMGIAVKQHNRLIRSLIKKYEAYEVKTVGDSFIIAAKDIFVGVKIALAIQLELMRMAPIAPHFEMLENTEGRGDASCWDSRTLRVSIGLEHCTEATATYDTVHERYDYYGPSVNRCARIESAACGGQILLSRQSFEALKAIPDFRSEVCDPYFRGLEILTTSPIHDNLGLNHFVSVSDAGVVSLKGIGHSVQLVSMVPSCLSGRQFIDKTSLTEKD</sequence>
<keyword evidence="1" id="KW-0813">Transport</keyword>
<comment type="caution">
    <text evidence="9">The sequence shown here is derived from an EMBL/GenBank/DDBJ whole genome shotgun (WGS) entry which is preliminary data.</text>
</comment>
<gene>
    <name evidence="9" type="ORF">STCU_09709</name>
</gene>
<evidence type="ECO:0000313" key="9">
    <source>
        <dbReference type="EMBL" id="EPY18919.1"/>
    </source>
</evidence>
<evidence type="ECO:0000259" key="8">
    <source>
        <dbReference type="PROSITE" id="PS50125"/>
    </source>
</evidence>
<evidence type="ECO:0000259" key="7">
    <source>
        <dbReference type="PROSITE" id="PS01033"/>
    </source>
</evidence>
<name>S9TQJ9_9TRYP</name>
<dbReference type="InterPro" id="IPR029787">
    <property type="entry name" value="Nucleotide_cyclase"/>
</dbReference>
<feature type="region of interest" description="Disordered" evidence="6">
    <location>
        <begin position="1"/>
        <end position="59"/>
    </location>
</feature>
<dbReference type="InterPro" id="IPR012292">
    <property type="entry name" value="Globin/Proto"/>
</dbReference>
<dbReference type="EMBL" id="ATMH01009709">
    <property type="protein sequence ID" value="EPY18919.1"/>
    <property type="molecule type" value="Genomic_DNA"/>
</dbReference>
<proteinExistence type="predicted"/>
<dbReference type="Pfam" id="PF00211">
    <property type="entry name" value="Guanylate_cyc"/>
    <property type="match status" value="1"/>
</dbReference>
<dbReference type="Gene3D" id="1.10.490.10">
    <property type="entry name" value="Globins"/>
    <property type="match status" value="2"/>
</dbReference>
<dbReference type="InterPro" id="IPR001054">
    <property type="entry name" value="A/G_cyclase"/>
</dbReference>
<dbReference type="GO" id="GO:0035556">
    <property type="term" value="P:intracellular signal transduction"/>
    <property type="evidence" value="ECO:0007669"/>
    <property type="project" value="InterPro"/>
</dbReference>
<dbReference type="AlphaFoldDB" id="S9TQJ9"/>
<dbReference type="GO" id="GO:0020037">
    <property type="term" value="F:heme binding"/>
    <property type="evidence" value="ECO:0007669"/>
    <property type="project" value="InterPro"/>
</dbReference>
<evidence type="ECO:0000256" key="5">
    <source>
        <dbReference type="ARBA" id="ARBA00023004"/>
    </source>
</evidence>
<evidence type="ECO:0000256" key="4">
    <source>
        <dbReference type="ARBA" id="ARBA00022723"/>
    </source>
</evidence>
<dbReference type="GO" id="GO:0005344">
    <property type="term" value="F:oxygen carrier activity"/>
    <property type="evidence" value="ECO:0007669"/>
    <property type="project" value="UniProtKB-KW"/>
</dbReference>
<evidence type="ECO:0000256" key="3">
    <source>
        <dbReference type="ARBA" id="ARBA00022621"/>
    </source>
</evidence>
<evidence type="ECO:0000256" key="1">
    <source>
        <dbReference type="ARBA" id="ARBA00022448"/>
    </source>
</evidence>
<dbReference type="PANTHER" id="PTHR46458">
    <property type="entry name" value="BLR2807 PROTEIN"/>
    <property type="match status" value="1"/>
</dbReference>
<feature type="domain" description="Globin" evidence="7">
    <location>
        <begin position="115"/>
        <end position="252"/>
    </location>
</feature>
<feature type="compositionally biased region" description="Basic and acidic residues" evidence="6">
    <location>
        <begin position="36"/>
        <end position="48"/>
    </location>
</feature>
<dbReference type="GO" id="GO:0046872">
    <property type="term" value="F:metal ion binding"/>
    <property type="evidence" value="ECO:0007669"/>
    <property type="project" value="UniProtKB-KW"/>
</dbReference>
<keyword evidence="3" id="KW-0561">Oxygen transport</keyword>
<evidence type="ECO:0000256" key="2">
    <source>
        <dbReference type="ARBA" id="ARBA00022617"/>
    </source>
</evidence>
<dbReference type="SMART" id="SM00044">
    <property type="entry name" value="CYCc"/>
    <property type="match status" value="1"/>
</dbReference>
<dbReference type="Gene3D" id="3.30.70.1230">
    <property type="entry name" value="Nucleotide cyclase"/>
    <property type="match status" value="1"/>
</dbReference>
<dbReference type="Pfam" id="PF00042">
    <property type="entry name" value="Globin"/>
    <property type="match status" value="1"/>
</dbReference>
<dbReference type="PANTHER" id="PTHR46458:SF1">
    <property type="entry name" value="GEO09476P1"/>
    <property type="match status" value="1"/>
</dbReference>
<keyword evidence="5" id="KW-0408">Iron</keyword>
<dbReference type="SUPFAM" id="SSF55073">
    <property type="entry name" value="Nucleotide cyclase"/>
    <property type="match status" value="1"/>
</dbReference>